<dbReference type="SUPFAM" id="SSF88946">
    <property type="entry name" value="Sigma2 domain of RNA polymerase sigma factors"/>
    <property type="match status" value="1"/>
</dbReference>
<keyword evidence="4" id="KW-0804">Transcription</keyword>
<evidence type="ECO:0000256" key="5">
    <source>
        <dbReference type="SAM" id="MobiDB-lite"/>
    </source>
</evidence>
<dbReference type="RefSeq" id="WP_378111225.1">
    <property type="nucleotide sequence ID" value="NZ_JBHSNC010000024.1"/>
</dbReference>
<dbReference type="InterPro" id="IPR007627">
    <property type="entry name" value="RNA_pol_sigma70_r2"/>
</dbReference>
<evidence type="ECO:0000256" key="4">
    <source>
        <dbReference type="ARBA" id="ARBA00023163"/>
    </source>
</evidence>
<reference evidence="8" key="1">
    <citation type="journal article" date="2019" name="Int. J. Syst. Evol. Microbiol.">
        <title>The Global Catalogue of Microorganisms (GCM) 10K type strain sequencing project: providing services to taxonomists for standard genome sequencing and annotation.</title>
        <authorList>
            <consortium name="The Broad Institute Genomics Platform"/>
            <consortium name="The Broad Institute Genome Sequencing Center for Infectious Disease"/>
            <person name="Wu L."/>
            <person name="Ma J."/>
        </authorList>
    </citation>
    <scope>NUCLEOTIDE SEQUENCE [LARGE SCALE GENOMIC DNA]</scope>
    <source>
        <strain evidence="8">CGMCC 1.18578</strain>
    </source>
</reference>
<keyword evidence="8" id="KW-1185">Reference proteome</keyword>
<evidence type="ECO:0000313" key="8">
    <source>
        <dbReference type="Proteomes" id="UP001596108"/>
    </source>
</evidence>
<evidence type="ECO:0000256" key="1">
    <source>
        <dbReference type="ARBA" id="ARBA00023015"/>
    </source>
</evidence>
<sequence>MDVNEPLQPLSAERIEALVKDVQGGQAESYRALVLHFQRRMQLYCHHMIGDRTEFEDAVQEIFVKAYREIAKYRPTVSFSAWLYKIAYRHCLNVLKQRQGHQRLLSLMTLQWPSAPPPRTAEAAHDLVASQSLTYKSTEEVSAYLSGNMSRLKLPGDVVGGAKLTLAEVLPNTETRYSLPADQWVKEIDSESGTPYAYFKNPNGERRFASEQDSLRFTYADNDTTYQLGITYGGFDVTLYDIDPSTVRIHEVAGVQILRKKRRERLRSAPHLDRPVRPRKHRISP</sequence>
<proteinExistence type="predicted"/>
<dbReference type="Gene3D" id="1.10.1740.10">
    <property type="match status" value="1"/>
</dbReference>
<organism evidence="7 8">
    <name type="scientific">Cohnella yongneupensis</name>
    <dbReference type="NCBI Taxonomy" id="425006"/>
    <lineage>
        <taxon>Bacteria</taxon>
        <taxon>Bacillati</taxon>
        <taxon>Bacillota</taxon>
        <taxon>Bacilli</taxon>
        <taxon>Bacillales</taxon>
        <taxon>Paenibacillaceae</taxon>
        <taxon>Cohnella</taxon>
    </lineage>
</organism>
<evidence type="ECO:0000256" key="3">
    <source>
        <dbReference type="ARBA" id="ARBA00023125"/>
    </source>
</evidence>
<keyword evidence="3" id="KW-0238">DNA-binding</keyword>
<dbReference type="EMBL" id="JBHSNC010000024">
    <property type="protein sequence ID" value="MFC5529356.1"/>
    <property type="molecule type" value="Genomic_DNA"/>
</dbReference>
<dbReference type="InterPro" id="IPR039425">
    <property type="entry name" value="RNA_pol_sigma-70-like"/>
</dbReference>
<dbReference type="Proteomes" id="UP001596108">
    <property type="component" value="Unassembled WGS sequence"/>
</dbReference>
<protein>
    <submittedName>
        <fullName evidence="7">RNA polymerase sigma factor</fullName>
    </submittedName>
</protein>
<evidence type="ECO:0000313" key="7">
    <source>
        <dbReference type="EMBL" id="MFC5529356.1"/>
    </source>
</evidence>
<keyword evidence="1" id="KW-0805">Transcription regulation</keyword>
<evidence type="ECO:0000256" key="2">
    <source>
        <dbReference type="ARBA" id="ARBA00023082"/>
    </source>
</evidence>
<feature type="region of interest" description="Disordered" evidence="5">
    <location>
        <begin position="266"/>
        <end position="285"/>
    </location>
</feature>
<gene>
    <name evidence="7" type="ORF">ACFPQ4_07825</name>
</gene>
<name>A0ABW0QWJ4_9BACL</name>
<dbReference type="PANTHER" id="PTHR43133">
    <property type="entry name" value="RNA POLYMERASE ECF-TYPE SIGMA FACTO"/>
    <property type="match status" value="1"/>
</dbReference>
<dbReference type="Pfam" id="PF04542">
    <property type="entry name" value="Sigma70_r2"/>
    <property type="match status" value="1"/>
</dbReference>
<evidence type="ECO:0000259" key="6">
    <source>
        <dbReference type="Pfam" id="PF04542"/>
    </source>
</evidence>
<dbReference type="PANTHER" id="PTHR43133:SF8">
    <property type="entry name" value="RNA POLYMERASE SIGMA FACTOR HI_1459-RELATED"/>
    <property type="match status" value="1"/>
</dbReference>
<comment type="caution">
    <text evidence="7">The sequence shown here is derived from an EMBL/GenBank/DDBJ whole genome shotgun (WGS) entry which is preliminary data.</text>
</comment>
<dbReference type="NCBIfam" id="TIGR02937">
    <property type="entry name" value="sigma70-ECF"/>
    <property type="match status" value="1"/>
</dbReference>
<keyword evidence="2" id="KW-0731">Sigma factor</keyword>
<accession>A0ABW0QWJ4</accession>
<dbReference type="InterPro" id="IPR013325">
    <property type="entry name" value="RNA_pol_sigma_r2"/>
</dbReference>
<dbReference type="InterPro" id="IPR014284">
    <property type="entry name" value="RNA_pol_sigma-70_dom"/>
</dbReference>
<feature type="compositionally biased region" description="Basic and acidic residues" evidence="5">
    <location>
        <begin position="266"/>
        <end position="276"/>
    </location>
</feature>
<feature type="domain" description="RNA polymerase sigma-70 region 2" evidence="6">
    <location>
        <begin position="33"/>
        <end position="99"/>
    </location>
</feature>